<name>A0ABU6X143_9FABA</name>
<gene>
    <name evidence="1" type="ORF">PIB30_115757</name>
</gene>
<organism evidence="1 2">
    <name type="scientific">Stylosanthes scabra</name>
    <dbReference type="NCBI Taxonomy" id="79078"/>
    <lineage>
        <taxon>Eukaryota</taxon>
        <taxon>Viridiplantae</taxon>
        <taxon>Streptophyta</taxon>
        <taxon>Embryophyta</taxon>
        <taxon>Tracheophyta</taxon>
        <taxon>Spermatophyta</taxon>
        <taxon>Magnoliopsida</taxon>
        <taxon>eudicotyledons</taxon>
        <taxon>Gunneridae</taxon>
        <taxon>Pentapetalae</taxon>
        <taxon>rosids</taxon>
        <taxon>fabids</taxon>
        <taxon>Fabales</taxon>
        <taxon>Fabaceae</taxon>
        <taxon>Papilionoideae</taxon>
        <taxon>50 kb inversion clade</taxon>
        <taxon>dalbergioids sensu lato</taxon>
        <taxon>Dalbergieae</taxon>
        <taxon>Pterocarpus clade</taxon>
        <taxon>Stylosanthes</taxon>
    </lineage>
</organism>
<keyword evidence="2" id="KW-1185">Reference proteome</keyword>
<evidence type="ECO:0000313" key="2">
    <source>
        <dbReference type="Proteomes" id="UP001341840"/>
    </source>
</evidence>
<dbReference type="Proteomes" id="UP001341840">
    <property type="component" value="Unassembled WGS sequence"/>
</dbReference>
<accession>A0ABU6X143</accession>
<proteinExistence type="predicted"/>
<evidence type="ECO:0000313" key="1">
    <source>
        <dbReference type="EMBL" id="MED6191367.1"/>
    </source>
</evidence>
<reference evidence="1 2" key="1">
    <citation type="journal article" date="2023" name="Plants (Basel)">
        <title>Bridging the Gap: Combining Genomics and Transcriptomics Approaches to Understand Stylosanthes scabra, an Orphan Legume from the Brazilian Caatinga.</title>
        <authorList>
            <person name="Ferreira-Neto J.R.C."/>
            <person name="da Silva M.D."/>
            <person name="Binneck E."/>
            <person name="de Melo N.F."/>
            <person name="da Silva R.H."/>
            <person name="de Melo A.L.T.M."/>
            <person name="Pandolfi V."/>
            <person name="Bustamante F.O."/>
            <person name="Brasileiro-Vidal A.C."/>
            <person name="Benko-Iseppon A.M."/>
        </authorList>
    </citation>
    <scope>NUCLEOTIDE SEQUENCE [LARGE SCALE GENOMIC DNA]</scope>
    <source>
        <tissue evidence="1">Leaves</tissue>
    </source>
</reference>
<comment type="caution">
    <text evidence="1">The sequence shown here is derived from an EMBL/GenBank/DDBJ whole genome shotgun (WGS) entry which is preliminary data.</text>
</comment>
<dbReference type="EMBL" id="JASCZI010194829">
    <property type="protein sequence ID" value="MED6191367.1"/>
    <property type="molecule type" value="Genomic_DNA"/>
</dbReference>
<sequence>SLTPMHFTRVRDFNFVLMFERAPMIPDWVTRLHSSNCKLSRDPAALPNAMSPLSDTMQHLRRHICFKLEQPLPTASMLASVTPRQEVMVNETNLCRP</sequence>
<feature type="non-terminal residue" evidence="1">
    <location>
        <position position="1"/>
    </location>
</feature>
<protein>
    <submittedName>
        <fullName evidence="1">Uncharacterized protein</fullName>
    </submittedName>
</protein>